<dbReference type="Gene3D" id="1.25.40.290">
    <property type="entry name" value="ARM repeat domains"/>
    <property type="match status" value="1"/>
</dbReference>
<keyword evidence="2" id="KW-1185">Reference proteome</keyword>
<proteinExistence type="predicted"/>
<dbReference type="SUPFAM" id="SSF48371">
    <property type="entry name" value="ARM repeat"/>
    <property type="match status" value="1"/>
</dbReference>
<reference evidence="1" key="1">
    <citation type="submission" date="2023-01" db="EMBL/GenBank/DDBJ databases">
        <title>Xenophilus mangrovi sp. nov., isolated from soil of Mangrove nature reserve.</title>
        <authorList>
            <person name="Xu S."/>
            <person name="Liu Z."/>
            <person name="Xu Y."/>
        </authorList>
    </citation>
    <scope>NUCLEOTIDE SEQUENCE</scope>
    <source>
        <strain evidence="1">YW8</strain>
    </source>
</reference>
<evidence type="ECO:0000313" key="1">
    <source>
        <dbReference type="EMBL" id="MDA7416820.1"/>
    </source>
</evidence>
<name>A0AAE3N6I0_9BURK</name>
<dbReference type="InterPro" id="IPR016024">
    <property type="entry name" value="ARM-type_fold"/>
</dbReference>
<evidence type="ECO:0000313" key="2">
    <source>
        <dbReference type="Proteomes" id="UP001212602"/>
    </source>
</evidence>
<protein>
    <submittedName>
        <fullName evidence="1">DNA alkylation repair protein</fullName>
    </submittedName>
</protein>
<dbReference type="Pfam" id="PF08713">
    <property type="entry name" value="DNA_alkylation"/>
    <property type="match status" value="1"/>
</dbReference>
<dbReference type="EMBL" id="JAQIPB010000003">
    <property type="protein sequence ID" value="MDA7416820.1"/>
    <property type="molecule type" value="Genomic_DNA"/>
</dbReference>
<dbReference type="InterPro" id="IPR014825">
    <property type="entry name" value="DNA_alkylation"/>
</dbReference>
<comment type="caution">
    <text evidence="1">The sequence shown here is derived from an EMBL/GenBank/DDBJ whole genome shotgun (WGS) entry which is preliminary data.</text>
</comment>
<dbReference type="AlphaFoldDB" id="A0AAE3N6I0"/>
<sequence length="284" mass="31799">MADLELLRARKGAFRIALIPPEVLDALNDGLLPTVNLNEFLALDLARLSRAVAQQLGLDPAHERLTDTLAMLAAFKPMQRHTHIARALYDMTAEHAQRDALAHQLATHPSDIARSWAVQWLQFGGQSLARRLQGVHRFAADAHFGVREFAWMAVRDGVIAELDSALALLQPWVHDGDENIRRFASELTRPRGVWCAPIKALQAEPWRALPLLEPLRADGSRYVQNSVANWLNDASKSQPLWVREIGERWLAQSPTPATRYIVKRALRTLNKKTAGADEEEDSLA</sequence>
<gene>
    <name evidence="1" type="ORF">PGB34_10630</name>
</gene>
<dbReference type="RefSeq" id="WP_271428049.1">
    <property type="nucleotide sequence ID" value="NZ_JAQIPB010000003.1"/>
</dbReference>
<accession>A0AAE3N6I0</accession>
<organism evidence="1 2">
    <name type="scientific">Xenophilus arseniciresistens</name>
    <dbReference type="NCBI Taxonomy" id="1283306"/>
    <lineage>
        <taxon>Bacteria</taxon>
        <taxon>Pseudomonadati</taxon>
        <taxon>Pseudomonadota</taxon>
        <taxon>Betaproteobacteria</taxon>
        <taxon>Burkholderiales</taxon>
        <taxon>Comamonadaceae</taxon>
        <taxon>Xenophilus</taxon>
    </lineage>
</organism>
<dbReference type="Proteomes" id="UP001212602">
    <property type="component" value="Unassembled WGS sequence"/>
</dbReference>